<dbReference type="Proteomes" id="UP000092666">
    <property type="component" value="Unassembled WGS sequence"/>
</dbReference>
<feature type="chain" id="PRO_5008627486" evidence="2">
    <location>
        <begin position="20"/>
        <end position="164"/>
    </location>
</feature>
<keyword evidence="2" id="KW-0732">Signal</keyword>
<name>A0A1B9H175_9TREE</name>
<reference evidence="3 4" key="1">
    <citation type="submission" date="2013-07" db="EMBL/GenBank/DDBJ databases">
        <title>The Genome Sequence of Cryptococcus heveanensis BCC8398.</title>
        <authorList>
            <consortium name="The Broad Institute Genome Sequencing Platform"/>
            <person name="Cuomo C."/>
            <person name="Litvintseva A."/>
            <person name="Chen Y."/>
            <person name="Heitman J."/>
            <person name="Sun S."/>
            <person name="Springer D."/>
            <person name="Dromer F."/>
            <person name="Young S.K."/>
            <person name="Zeng Q."/>
            <person name="Gargeya S."/>
            <person name="Fitzgerald M."/>
            <person name="Abouelleil A."/>
            <person name="Alvarado L."/>
            <person name="Berlin A.M."/>
            <person name="Chapman S.B."/>
            <person name="Dewar J."/>
            <person name="Goldberg J."/>
            <person name="Griggs A."/>
            <person name="Gujja S."/>
            <person name="Hansen M."/>
            <person name="Howarth C."/>
            <person name="Imamovic A."/>
            <person name="Larimer J."/>
            <person name="McCowan C."/>
            <person name="Murphy C."/>
            <person name="Pearson M."/>
            <person name="Priest M."/>
            <person name="Roberts A."/>
            <person name="Saif S."/>
            <person name="Shea T."/>
            <person name="Sykes S."/>
            <person name="Wortman J."/>
            <person name="Nusbaum C."/>
            <person name="Birren B."/>
        </authorList>
    </citation>
    <scope>NUCLEOTIDE SEQUENCE [LARGE SCALE GENOMIC DNA]</scope>
    <source>
        <strain evidence="3 4">BCC8398</strain>
    </source>
</reference>
<feature type="compositionally biased region" description="Basic residues" evidence="1">
    <location>
        <begin position="146"/>
        <end position="164"/>
    </location>
</feature>
<proteinExistence type="predicted"/>
<feature type="compositionally biased region" description="Polar residues" evidence="1">
    <location>
        <begin position="82"/>
        <end position="100"/>
    </location>
</feature>
<evidence type="ECO:0000313" key="4">
    <source>
        <dbReference type="Proteomes" id="UP000092666"/>
    </source>
</evidence>
<feature type="region of interest" description="Disordered" evidence="1">
    <location>
        <begin position="82"/>
        <end position="164"/>
    </location>
</feature>
<gene>
    <name evidence="3" type="ORF">I316_00911</name>
</gene>
<evidence type="ECO:0000313" key="3">
    <source>
        <dbReference type="EMBL" id="OCF37007.1"/>
    </source>
</evidence>
<feature type="compositionally biased region" description="Polar residues" evidence="1">
    <location>
        <begin position="45"/>
        <end position="62"/>
    </location>
</feature>
<feature type="region of interest" description="Disordered" evidence="1">
    <location>
        <begin position="45"/>
        <end position="67"/>
    </location>
</feature>
<evidence type="ECO:0000256" key="1">
    <source>
        <dbReference type="SAM" id="MobiDB-lite"/>
    </source>
</evidence>
<dbReference type="EMBL" id="KI669493">
    <property type="protein sequence ID" value="OCF37007.1"/>
    <property type="molecule type" value="Genomic_DNA"/>
</dbReference>
<evidence type="ECO:0000256" key="2">
    <source>
        <dbReference type="SAM" id="SignalP"/>
    </source>
</evidence>
<protein>
    <submittedName>
        <fullName evidence="3">Uncharacterized protein</fullName>
    </submittedName>
</protein>
<sequence>MLRSILITILLGLTPLALSRPTSTAFSASLAADIDNIASAVSHHTSGASASSEEVRSSQGSIMASFEQEKRAGMDDYLWLSSSVHPGTSAVDPTSSPSQVTEHHDRHELARSEPDSKESEQGEQKTEAKAPNTSSKESSEEGATVVKKRTKVWRRRNWRRRAHP</sequence>
<keyword evidence="4" id="KW-1185">Reference proteome</keyword>
<reference evidence="4" key="2">
    <citation type="submission" date="2013-12" db="EMBL/GenBank/DDBJ databases">
        <title>Evolution of pathogenesis and genome organization in the Tremellales.</title>
        <authorList>
            <person name="Cuomo C."/>
            <person name="Litvintseva A."/>
            <person name="Heitman J."/>
            <person name="Chen Y."/>
            <person name="Sun S."/>
            <person name="Springer D."/>
            <person name="Dromer F."/>
            <person name="Young S."/>
            <person name="Zeng Q."/>
            <person name="Chapman S."/>
            <person name="Gujja S."/>
            <person name="Saif S."/>
            <person name="Birren B."/>
        </authorList>
    </citation>
    <scope>NUCLEOTIDE SEQUENCE [LARGE SCALE GENOMIC DNA]</scope>
    <source>
        <strain evidence="4">BCC8398</strain>
    </source>
</reference>
<organism evidence="3 4">
    <name type="scientific">Kwoniella heveanensis BCC8398</name>
    <dbReference type="NCBI Taxonomy" id="1296120"/>
    <lineage>
        <taxon>Eukaryota</taxon>
        <taxon>Fungi</taxon>
        <taxon>Dikarya</taxon>
        <taxon>Basidiomycota</taxon>
        <taxon>Agaricomycotina</taxon>
        <taxon>Tremellomycetes</taxon>
        <taxon>Tremellales</taxon>
        <taxon>Cryptococcaceae</taxon>
        <taxon>Kwoniella</taxon>
    </lineage>
</organism>
<accession>A0A1B9H175</accession>
<feature type="signal peptide" evidence="2">
    <location>
        <begin position="1"/>
        <end position="19"/>
    </location>
</feature>
<dbReference type="AlphaFoldDB" id="A0A1B9H175"/>
<feature type="compositionally biased region" description="Basic and acidic residues" evidence="1">
    <location>
        <begin position="101"/>
        <end position="128"/>
    </location>
</feature>